<sequence>MTGTGKWIVHNDADRQGPWRFSDEPRSVTRKSNMHS</sequence>
<evidence type="ECO:0000313" key="2">
    <source>
        <dbReference type="EMBL" id="GBM23139.1"/>
    </source>
</evidence>
<protein>
    <submittedName>
        <fullName evidence="2">Uncharacterized protein</fullName>
    </submittedName>
</protein>
<dbReference type="Proteomes" id="UP000499080">
    <property type="component" value="Unassembled WGS sequence"/>
</dbReference>
<accession>A0A4Y2E4B4</accession>
<evidence type="ECO:0000256" key="1">
    <source>
        <dbReference type="SAM" id="MobiDB-lite"/>
    </source>
</evidence>
<feature type="compositionally biased region" description="Basic and acidic residues" evidence="1">
    <location>
        <begin position="9"/>
        <end position="27"/>
    </location>
</feature>
<name>A0A4Y2E4B4_ARAVE</name>
<proteinExistence type="predicted"/>
<dbReference type="EMBL" id="BGPR01000493">
    <property type="protein sequence ID" value="GBM23139.1"/>
    <property type="molecule type" value="Genomic_DNA"/>
</dbReference>
<feature type="region of interest" description="Disordered" evidence="1">
    <location>
        <begin position="1"/>
        <end position="36"/>
    </location>
</feature>
<dbReference type="AlphaFoldDB" id="A0A4Y2E4B4"/>
<keyword evidence="3" id="KW-1185">Reference proteome</keyword>
<reference evidence="2 3" key="1">
    <citation type="journal article" date="2019" name="Sci. Rep.">
        <title>Orb-weaving spider Araneus ventricosus genome elucidates the spidroin gene catalogue.</title>
        <authorList>
            <person name="Kono N."/>
            <person name="Nakamura H."/>
            <person name="Ohtoshi R."/>
            <person name="Moran D.A.P."/>
            <person name="Shinohara A."/>
            <person name="Yoshida Y."/>
            <person name="Fujiwara M."/>
            <person name="Mori M."/>
            <person name="Tomita M."/>
            <person name="Arakawa K."/>
        </authorList>
    </citation>
    <scope>NUCLEOTIDE SEQUENCE [LARGE SCALE GENOMIC DNA]</scope>
</reference>
<comment type="caution">
    <text evidence="2">The sequence shown here is derived from an EMBL/GenBank/DDBJ whole genome shotgun (WGS) entry which is preliminary data.</text>
</comment>
<organism evidence="2 3">
    <name type="scientific">Araneus ventricosus</name>
    <name type="common">Orbweaver spider</name>
    <name type="synonym">Epeira ventricosa</name>
    <dbReference type="NCBI Taxonomy" id="182803"/>
    <lineage>
        <taxon>Eukaryota</taxon>
        <taxon>Metazoa</taxon>
        <taxon>Ecdysozoa</taxon>
        <taxon>Arthropoda</taxon>
        <taxon>Chelicerata</taxon>
        <taxon>Arachnida</taxon>
        <taxon>Araneae</taxon>
        <taxon>Araneomorphae</taxon>
        <taxon>Entelegynae</taxon>
        <taxon>Araneoidea</taxon>
        <taxon>Araneidae</taxon>
        <taxon>Araneus</taxon>
    </lineage>
</organism>
<evidence type="ECO:0000313" key="3">
    <source>
        <dbReference type="Proteomes" id="UP000499080"/>
    </source>
</evidence>
<gene>
    <name evidence="2" type="ORF">AVEN_147059_1</name>
</gene>
<feature type="non-terminal residue" evidence="2">
    <location>
        <position position="36"/>
    </location>
</feature>